<dbReference type="Pfam" id="PF01321">
    <property type="entry name" value="Creatinase_N"/>
    <property type="match status" value="1"/>
</dbReference>
<dbReference type="InterPro" id="IPR029149">
    <property type="entry name" value="Creatin/AminoP/Spt16_N"/>
</dbReference>
<dbReference type="EMBL" id="JALIDZ010000010">
    <property type="protein sequence ID" value="MCT8974137.1"/>
    <property type="molecule type" value="Genomic_DNA"/>
</dbReference>
<reference evidence="3 4" key="1">
    <citation type="submission" date="2022-04" db="EMBL/GenBank/DDBJ databases">
        <authorList>
            <person name="Ye Y.-Q."/>
            <person name="Du Z.-J."/>
        </authorList>
    </citation>
    <scope>NUCLEOTIDE SEQUENCE [LARGE SCALE GENOMIC DNA]</scope>
    <source>
        <strain evidence="3 4">A6E488</strain>
    </source>
</reference>
<sequence>MSAMPPDEYSNRVARARDLMRERGLDGLIVTDPVHYGYFTGHKVPAWMKSRPAILVLPLDGEPALITWSGPEMFCRLYDMPFPSWVQDRRIYPEVPFTDAPRVDWGVAEIVRERGLDSGRLGIELGRETWLGIPYDDYELLREQLPKVRFVNSGPVLWGCRLIKSEWEIDCMRQACAIGGRAWQRMFEALRPGISVPEVQRQVLAFYAEEGADITSEPPMVFGATGEGRTFQNGDVLYIDGGCSYAGYRMDITRRAVFGKPSPRQLAEHDGMWDLLWEIIERMVPGTPVSEIFAFSQARLAARPEFRNYSDHPAKRIGHGIGLENEPPSISGTDKTVLEAGMVLTPEPKIESEDGLVNPEEQVVVRASGPEVISPVPDWRLFEVN</sequence>
<proteinExistence type="predicted"/>
<dbReference type="InterPro" id="IPR050659">
    <property type="entry name" value="Peptidase_M24B"/>
</dbReference>
<dbReference type="CDD" id="cd01066">
    <property type="entry name" value="APP_MetAP"/>
    <property type="match status" value="1"/>
</dbReference>
<name>A0AAW5R406_9HYPH</name>
<dbReference type="Proteomes" id="UP001320898">
    <property type="component" value="Unassembled WGS sequence"/>
</dbReference>
<evidence type="ECO:0000259" key="1">
    <source>
        <dbReference type="Pfam" id="PF00557"/>
    </source>
</evidence>
<evidence type="ECO:0000313" key="3">
    <source>
        <dbReference type="EMBL" id="MCT8974137.1"/>
    </source>
</evidence>
<dbReference type="SUPFAM" id="SSF55920">
    <property type="entry name" value="Creatinase/aminopeptidase"/>
    <property type="match status" value="1"/>
</dbReference>
<dbReference type="Gene3D" id="3.40.350.10">
    <property type="entry name" value="Creatinase/prolidase N-terminal domain"/>
    <property type="match status" value="1"/>
</dbReference>
<protein>
    <submittedName>
        <fullName evidence="3">Xaa-Pro peptidase family protein</fullName>
    </submittedName>
</protein>
<feature type="domain" description="Creatinase N-terminal" evidence="2">
    <location>
        <begin position="12"/>
        <end position="163"/>
    </location>
</feature>
<feature type="domain" description="Peptidase M24" evidence="1">
    <location>
        <begin position="170"/>
        <end position="366"/>
    </location>
</feature>
<evidence type="ECO:0000313" key="4">
    <source>
        <dbReference type="Proteomes" id="UP001320898"/>
    </source>
</evidence>
<dbReference type="RefSeq" id="WP_261617719.1">
    <property type="nucleotide sequence ID" value="NZ_JALIDZ010000010.1"/>
</dbReference>
<evidence type="ECO:0000259" key="2">
    <source>
        <dbReference type="Pfam" id="PF01321"/>
    </source>
</evidence>
<dbReference type="Gene3D" id="3.90.230.10">
    <property type="entry name" value="Creatinase/methionine aminopeptidase superfamily"/>
    <property type="match status" value="1"/>
</dbReference>
<accession>A0AAW5R406</accession>
<keyword evidence="4" id="KW-1185">Reference proteome</keyword>
<organism evidence="3 4">
    <name type="scientific">Microbaculum marinisediminis</name>
    <dbReference type="NCBI Taxonomy" id="2931392"/>
    <lineage>
        <taxon>Bacteria</taxon>
        <taxon>Pseudomonadati</taxon>
        <taxon>Pseudomonadota</taxon>
        <taxon>Alphaproteobacteria</taxon>
        <taxon>Hyphomicrobiales</taxon>
        <taxon>Tepidamorphaceae</taxon>
        <taxon>Microbaculum</taxon>
    </lineage>
</organism>
<dbReference type="Pfam" id="PF00557">
    <property type="entry name" value="Peptidase_M24"/>
    <property type="match status" value="1"/>
</dbReference>
<dbReference type="InterPro" id="IPR000587">
    <property type="entry name" value="Creatinase_N"/>
</dbReference>
<dbReference type="InterPro" id="IPR036005">
    <property type="entry name" value="Creatinase/aminopeptidase-like"/>
</dbReference>
<dbReference type="AlphaFoldDB" id="A0AAW5R406"/>
<dbReference type="PANTHER" id="PTHR46112:SF2">
    <property type="entry name" value="XAA-PRO AMINOPEPTIDASE P-RELATED"/>
    <property type="match status" value="1"/>
</dbReference>
<gene>
    <name evidence="3" type="ORF">MUB46_19910</name>
</gene>
<comment type="caution">
    <text evidence="3">The sequence shown here is derived from an EMBL/GenBank/DDBJ whole genome shotgun (WGS) entry which is preliminary data.</text>
</comment>
<dbReference type="PANTHER" id="PTHR46112">
    <property type="entry name" value="AMINOPEPTIDASE"/>
    <property type="match status" value="1"/>
</dbReference>
<dbReference type="InterPro" id="IPR000994">
    <property type="entry name" value="Pept_M24"/>
</dbReference>
<dbReference type="SUPFAM" id="SSF53092">
    <property type="entry name" value="Creatinase/prolidase N-terminal domain"/>
    <property type="match status" value="1"/>
</dbReference>